<dbReference type="Pfam" id="PF13715">
    <property type="entry name" value="CarbopepD_reg_2"/>
    <property type="match status" value="1"/>
</dbReference>
<dbReference type="RefSeq" id="WP_099150880.1">
    <property type="nucleotide sequence ID" value="NZ_PDUD01000020.1"/>
</dbReference>
<keyword evidence="5" id="KW-0675">Receptor</keyword>
<feature type="signal peptide" evidence="4">
    <location>
        <begin position="1"/>
        <end position="23"/>
    </location>
</feature>
<proteinExistence type="predicted"/>
<organism evidence="5 6">
    <name type="scientific">Flavilitoribacter nigricans (strain ATCC 23147 / DSM 23189 / NBRC 102662 / NCIMB 1420 / SS-2)</name>
    <name type="common">Lewinella nigricans</name>
    <dbReference type="NCBI Taxonomy" id="1122177"/>
    <lineage>
        <taxon>Bacteria</taxon>
        <taxon>Pseudomonadati</taxon>
        <taxon>Bacteroidota</taxon>
        <taxon>Saprospiria</taxon>
        <taxon>Saprospirales</taxon>
        <taxon>Lewinellaceae</taxon>
        <taxon>Flavilitoribacter</taxon>
    </lineage>
</organism>
<evidence type="ECO:0000313" key="6">
    <source>
        <dbReference type="Proteomes" id="UP000223913"/>
    </source>
</evidence>
<dbReference type="Proteomes" id="UP000223913">
    <property type="component" value="Unassembled WGS sequence"/>
</dbReference>
<gene>
    <name evidence="5" type="ORF">CRP01_15060</name>
</gene>
<dbReference type="InterPro" id="IPR037066">
    <property type="entry name" value="Plug_dom_sf"/>
</dbReference>
<dbReference type="SUPFAM" id="SSF49464">
    <property type="entry name" value="Carboxypeptidase regulatory domain-like"/>
    <property type="match status" value="1"/>
</dbReference>
<accession>A0A2D0NBQ1</accession>
<dbReference type="Gene3D" id="2.40.170.20">
    <property type="entry name" value="TonB-dependent receptor, beta-barrel domain"/>
    <property type="match status" value="1"/>
</dbReference>
<dbReference type="GO" id="GO:0009279">
    <property type="term" value="C:cell outer membrane"/>
    <property type="evidence" value="ECO:0007669"/>
    <property type="project" value="UniProtKB-SubCell"/>
</dbReference>
<evidence type="ECO:0000313" key="5">
    <source>
        <dbReference type="EMBL" id="PHN05790.1"/>
    </source>
</evidence>
<evidence type="ECO:0000256" key="4">
    <source>
        <dbReference type="SAM" id="SignalP"/>
    </source>
</evidence>
<keyword evidence="2" id="KW-0472">Membrane</keyword>
<keyword evidence="3" id="KW-0998">Cell outer membrane</keyword>
<comment type="subcellular location">
    <subcellularLocation>
        <location evidence="1">Cell outer membrane</location>
    </subcellularLocation>
</comment>
<dbReference type="Gene3D" id="2.170.130.10">
    <property type="entry name" value="TonB-dependent receptor, plug domain"/>
    <property type="match status" value="1"/>
</dbReference>
<name>A0A2D0NBQ1_FLAN2</name>
<dbReference type="EMBL" id="PDUD01000020">
    <property type="protein sequence ID" value="PHN05790.1"/>
    <property type="molecule type" value="Genomic_DNA"/>
</dbReference>
<dbReference type="SUPFAM" id="SSF56935">
    <property type="entry name" value="Porins"/>
    <property type="match status" value="1"/>
</dbReference>
<dbReference type="Gene3D" id="2.60.40.1120">
    <property type="entry name" value="Carboxypeptidase-like, regulatory domain"/>
    <property type="match status" value="1"/>
</dbReference>
<keyword evidence="6" id="KW-1185">Reference proteome</keyword>
<dbReference type="OrthoDB" id="9804995at2"/>
<dbReference type="InterPro" id="IPR008969">
    <property type="entry name" value="CarboxyPept-like_regulatory"/>
</dbReference>
<comment type="caution">
    <text evidence="5">The sequence shown here is derived from an EMBL/GenBank/DDBJ whole genome shotgun (WGS) entry which is preliminary data.</text>
</comment>
<protein>
    <submittedName>
        <fullName evidence="5">TonB-dependent receptor</fullName>
    </submittedName>
</protein>
<sequence length="793" mass="88854">MKNFLTVLLLGGLLHLCASNAGAQNHVQTIRGQVRDIDTQTPLIGATVVLQTGTDPIGTVTDLEGKFRFESVPVGRFDLSVNYLGYEPLLLNSLLLTSGKEMVLSLDLVESAIAMEEVVVTARHDKTEALNELASVSARSFSVEETSRYAGSFYDPARMAQNYAGVSVGSGDDLNNEIIIRGNSPTGLLWRLEGIEIPNPNHFGALGNSGGGISMLSSSMLTNSDFYTGAFPAEFGNATSGVFDLNLRKGNNEQREHAVMLGVLGLEVATEGPISREAGSSYLLNYRYSTLAILQSLGLNPAGDALPKYQDLSFNINLPTAKFGTFSLFGLGGSNQSYFEPIPDRQQWEFEDDKWGFLEEQQVGTVGLSHRILLSDRSFLRTVLVASSNRYLDREYWLNDTLDYTRHLDEETTSTNNSIRISSTYNLKLNARNSFRAGLIGSHLSFDFVYDEDDGEGLHRYFDNSGQTQFMQAFAHWKHRFNDRLNMNAGLHYSHLMLSHQQALEPRFALEWQLSSRQKVSAALGMHSKMEHLALYLFDGTLPSGRRHVPARDTEFSKAWHAILAYDHRLGENLRLKTELYYQHLFDVPVENNMASLGSLINATDVWDVIGAQEVVNEGIGRNYGVDVTLERFFADQYYFLLTGSLYQSEYQPLNGNWYSTAFNGNYQLVALGGKEFKVGKKKVNILGFNAKLIYSGGRRSTPIDLEASRDQGHTVYRQDQPYAARNWPYKRLDVGISYRINAQKMSHALLLDIQNVTNYLNIYSQYYSSSAQEIRSVYQTGLLPVFAYRVEF</sequence>
<evidence type="ECO:0000256" key="3">
    <source>
        <dbReference type="ARBA" id="ARBA00023237"/>
    </source>
</evidence>
<dbReference type="AlphaFoldDB" id="A0A2D0NBQ1"/>
<keyword evidence="4" id="KW-0732">Signal</keyword>
<evidence type="ECO:0000256" key="1">
    <source>
        <dbReference type="ARBA" id="ARBA00004442"/>
    </source>
</evidence>
<reference evidence="5 6" key="1">
    <citation type="submission" date="2017-10" db="EMBL/GenBank/DDBJ databases">
        <title>The draft genome sequence of Lewinella nigricans NBRC 102662.</title>
        <authorList>
            <person name="Wang K."/>
        </authorList>
    </citation>
    <scope>NUCLEOTIDE SEQUENCE [LARGE SCALE GENOMIC DNA]</scope>
    <source>
        <strain evidence="5 6">NBRC 102662</strain>
    </source>
</reference>
<feature type="chain" id="PRO_5012203667" evidence="4">
    <location>
        <begin position="24"/>
        <end position="793"/>
    </location>
</feature>
<evidence type="ECO:0000256" key="2">
    <source>
        <dbReference type="ARBA" id="ARBA00023136"/>
    </source>
</evidence>
<dbReference type="InterPro" id="IPR036942">
    <property type="entry name" value="Beta-barrel_TonB_sf"/>
</dbReference>